<comment type="subcellular location">
    <subcellularLocation>
        <location evidence="1">Secreted</location>
    </subcellularLocation>
</comment>
<evidence type="ECO:0000256" key="1">
    <source>
        <dbReference type="ARBA" id="ARBA00004613"/>
    </source>
</evidence>
<organism evidence="7 8">
    <name type="scientific">Marasmiellus scandens</name>
    <dbReference type="NCBI Taxonomy" id="2682957"/>
    <lineage>
        <taxon>Eukaryota</taxon>
        <taxon>Fungi</taxon>
        <taxon>Dikarya</taxon>
        <taxon>Basidiomycota</taxon>
        <taxon>Agaricomycotina</taxon>
        <taxon>Agaricomycetes</taxon>
        <taxon>Agaricomycetidae</taxon>
        <taxon>Agaricales</taxon>
        <taxon>Marasmiineae</taxon>
        <taxon>Omphalotaceae</taxon>
        <taxon>Marasmiellus</taxon>
    </lineage>
</organism>
<gene>
    <name evidence="7" type="ORF">VKT23_002099</name>
</gene>
<feature type="chain" id="PRO_5046734137" evidence="6">
    <location>
        <begin position="22"/>
        <end position="233"/>
    </location>
</feature>
<feature type="signal peptide" evidence="6">
    <location>
        <begin position="1"/>
        <end position="21"/>
    </location>
</feature>
<dbReference type="Proteomes" id="UP001498398">
    <property type="component" value="Unassembled WGS sequence"/>
</dbReference>
<dbReference type="InterPro" id="IPR004911">
    <property type="entry name" value="Interferon-induced_GILT"/>
</dbReference>
<evidence type="ECO:0000313" key="7">
    <source>
        <dbReference type="EMBL" id="KAK7470677.1"/>
    </source>
</evidence>
<comment type="caution">
    <text evidence="7">The sequence shown here is derived from an EMBL/GenBank/DDBJ whole genome shotgun (WGS) entry which is preliminary data.</text>
</comment>
<evidence type="ECO:0000256" key="5">
    <source>
        <dbReference type="ARBA" id="ARBA00023180"/>
    </source>
</evidence>
<sequence>MSSTRSSFLLLFFSLFTTAFSASWSFGGSSQQPLASKDDIKVPVVLGVMSRCPDAILCENLFDQVLKKVADKVDMELAYIAKANPSDPDFGVDCLHGPLECAGNIHQLCVKRYAPDDWWHFVHCNNFQGKENVGKPETAFTCAKSAGIDWETSGVGQCAGLDGSGKGAEGVRLLHESIKVAEEMGLEKSCTVVINGEQVCIHDGTWKECENGHTANDFIRQINQEYERINLRL</sequence>
<keyword evidence="4 6" id="KW-0732">Signal</keyword>
<evidence type="ECO:0000256" key="2">
    <source>
        <dbReference type="ARBA" id="ARBA00005679"/>
    </source>
</evidence>
<proteinExistence type="inferred from homology"/>
<evidence type="ECO:0000256" key="3">
    <source>
        <dbReference type="ARBA" id="ARBA00022525"/>
    </source>
</evidence>
<evidence type="ECO:0000256" key="6">
    <source>
        <dbReference type="SAM" id="SignalP"/>
    </source>
</evidence>
<protein>
    <submittedName>
        <fullName evidence="7">Uncharacterized protein</fullName>
    </submittedName>
</protein>
<dbReference type="PANTHER" id="PTHR13234">
    <property type="entry name" value="GAMMA-INTERFERON INDUCIBLE LYSOSOMAL THIOL REDUCTASE GILT"/>
    <property type="match status" value="1"/>
</dbReference>
<dbReference type="EMBL" id="JBANRG010000002">
    <property type="protein sequence ID" value="KAK7470677.1"/>
    <property type="molecule type" value="Genomic_DNA"/>
</dbReference>
<accession>A0ABR1K2B0</accession>
<dbReference type="PANTHER" id="PTHR13234:SF8">
    <property type="entry name" value="GAMMA-INTERFERON-INDUCIBLE LYSOSOMAL THIOL REDUCTASE"/>
    <property type="match status" value="1"/>
</dbReference>
<dbReference type="Pfam" id="PF03227">
    <property type="entry name" value="GILT"/>
    <property type="match status" value="1"/>
</dbReference>
<evidence type="ECO:0000256" key="4">
    <source>
        <dbReference type="ARBA" id="ARBA00022729"/>
    </source>
</evidence>
<keyword evidence="3" id="KW-0964">Secreted</keyword>
<keyword evidence="8" id="KW-1185">Reference proteome</keyword>
<reference evidence="7 8" key="1">
    <citation type="submission" date="2024-01" db="EMBL/GenBank/DDBJ databases">
        <title>A draft genome for the cacao thread blight pathogen Marasmiellus scandens.</title>
        <authorList>
            <person name="Baruah I.K."/>
            <person name="Leung J."/>
            <person name="Bukari Y."/>
            <person name="Amoako-Attah I."/>
            <person name="Meinhardt L.W."/>
            <person name="Bailey B.A."/>
            <person name="Cohen S.P."/>
        </authorList>
    </citation>
    <scope>NUCLEOTIDE SEQUENCE [LARGE SCALE GENOMIC DNA]</scope>
    <source>
        <strain evidence="7 8">GH-19</strain>
    </source>
</reference>
<name>A0ABR1K2B0_9AGAR</name>
<evidence type="ECO:0000313" key="8">
    <source>
        <dbReference type="Proteomes" id="UP001498398"/>
    </source>
</evidence>
<comment type="similarity">
    <text evidence="2">Belongs to the GILT family.</text>
</comment>
<keyword evidence="5" id="KW-0325">Glycoprotein</keyword>